<accession>A0A919SRL6</accession>
<gene>
    <name evidence="9" type="primary">adk_3</name>
    <name evidence="5" type="synonym">adk</name>
    <name evidence="9" type="ORF">Aau02nite_66850</name>
</gene>
<keyword evidence="5" id="KW-0479">Metal-binding</keyword>
<comment type="similarity">
    <text evidence="5 6">Belongs to the adenylate kinase family.</text>
</comment>
<dbReference type="GO" id="GO:0008270">
    <property type="term" value="F:zinc ion binding"/>
    <property type="evidence" value="ECO:0007669"/>
    <property type="project" value="UniProtKB-UniRule"/>
</dbReference>
<keyword evidence="4 5" id="KW-0418">Kinase</keyword>
<comment type="caution">
    <text evidence="9">The sequence shown here is derived from an EMBL/GenBank/DDBJ whole genome shotgun (WGS) entry which is preliminary data.</text>
</comment>
<dbReference type="InterPro" id="IPR000850">
    <property type="entry name" value="Adenylat/UMP-CMP_kin"/>
</dbReference>
<comment type="pathway">
    <text evidence="5">Purine metabolism; AMP biosynthesis via salvage pathway; AMP from ADP: step 1/1.</text>
</comment>
<evidence type="ECO:0000256" key="5">
    <source>
        <dbReference type="HAMAP-Rule" id="MF_00235"/>
    </source>
</evidence>
<dbReference type="GO" id="GO:0004017">
    <property type="term" value="F:AMP kinase activity"/>
    <property type="evidence" value="ECO:0007669"/>
    <property type="project" value="UniProtKB-UniRule"/>
</dbReference>
<evidence type="ECO:0000313" key="9">
    <source>
        <dbReference type="EMBL" id="GIM75633.1"/>
    </source>
</evidence>
<dbReference type="GO" id="GO:0044209">
    <property type="term" value="P:AMP salvage"/>
    <property type="evidence" value="ECO:0007669"/>
    <property type="project" value="UniProtKB-UniRule"/>
</dbReference>
<evidence type="ECO:0000256" key="3">
    <source>
        <dbReference type="ARBA" id="ARBA00022741"/>
    </source>
</evidence>
<comment type="function">
    <text evidence="5">Catalyzes the reversible transfer of the terminal phosphate group between ATP and AMP. Plays an important role in cellular energy homeostasis and in adenine nucleotide metabolism.</text>
</comment>
<feature type="binding site" evidence="5">
    <location>
        <begin position="86"/>
        <end position="89"/>
    </location>
    <ligand>
        <name>AMP</name>
        <dbReference type="ChEBI" id="CHEBI:456215"/>
    </ligand>
</feature>
<feature type="binding site" evidence="5">
    <location>
        <position position="149"/>
    </location>
    <ligand>
        <name>Zn(2+)</name>
        <dbReference type="ChEBI" id="CHEBI:29105"/>
        <note>structural</note>
    </ligand>
</feature>
<keyword evidence="1 5" id="KW-0808">Transferase</keyword>
<dbReference type="GO" id="GO:0005524">
    <property type="term" value="F:ATP binding"/>
    <property type="evidence" value="ECO:0007669"/>
    <property type="project" value="UniProtKB-UniRule"/>
</dbReference>
<proteinExistence type="inferred from homology"/>
<dbReference type="EMBL" id="BOQL01000058">
    <property type="protein sequence ID" value="GIM75633.1"/>
    <property type="molecule type" value="Genomic_DNA"/>
</dbReference>
<reference evidence="9" key="1">
    <citation type="submission" date="2021-03" db="EMBL/GenBank/DDBJ databases">
        <title>Whole genome shotgun sequence of Actinoplanes auranticolor NBRC 12245.</title>
        <authorList>
            <person name="Komaki H."/>
            <person name="Tamura T."/>
        </authorList>
    </citation>
    <scope>NUCLEOTIDE SEQUENCE</scope>
    <source>
        <strain evidence="9">NBRC 12245</strain>
    </source>
</reference>
<dbReference type="InterPro" id="IPR027417">
    <property type="entry name" value="P-loop_NTPase"/>
</dbReference>
<dbReference type="EC" id="2.7.4.3" evidence="5 7"/>
<dbReference type="InterPro" id="IPR006259">
    <property type="entry name" value="Adenyl_kin_sub"/>
</dbReference>
<organism evidence="9 10">
    <name type="scientific">Actinoplanes auranticolor</name>
    <dbReference type="NCBI Taxonomy" id="47988"/>
    <lineage>
        <taxon>Bacteria</taxon>
        <taxon>Bacillati</taxon>
        <taxon>Actinomycetota</taxon>
        <taxon>Actinomycetes</taxon>
        <taxon>Micromonosporales</taxon>
        <taxon>Micromonosporaceae</taxon>
        <taxon>Actinoplanes</taxon>
    </lineage>
</organism>
<feature type="region of interest" description="NMP" evidence="5">
    <location>
        <begin position="31"/>
        <end position="60"/>
    </location>
</feature>
<comment type="domain">
    <text evidence="5">Consists of three domains, a large central CORE domain and two small peripheral domains, NMPbind and LID, which undergo movements during catalysis. The LID domain closes over the site of phosphoryl transfer upon ATP binding. Assembling and dissambling the active center during each catalytic cycle provides an effective means to prevent ATP hydrolysis. Some bacteria have evolved a zinc-coordinating structure that stabilizes the LID domain.</text>
</comment>
<feature type="binding site" evidence="5">
    <location>
        <position position="37"/>
    </location>
    <ligand>
        <name>AMP</name>
        <dbReference type="ChEBI" id="CHEBI:456215"/>
    </ligand>
</feature>
<sequence length="217" mass="24472">MRKYVIMGVQGSGKGTQAELLCKDLNLVHISVGDIFRWHVQRHTKLGAQVRRTMNAGELVGDDMVESVVRDRLEQHDWNFGFVIDGFPRNGRQAEFFMESYDIDGVIHLELPDDEVRRRVLSRRLCPGCGMDYNVIADRPEVEGRCDICGTELITRADDTPEALAARLRDYHEKTRPVLELFGRKEVVHDVDARPSADEVQASIRAALGLPAYAPVA</sequence>
<protein>
    <recommendedName>
        <fullName evidence="5 7">Adenylate kinase</fullName>
        <shortName evidence="5">AK</shortName>
        <ecNumber evidence="5 7">2.7.4.3</ecNumber>
    </recommendedName>
    <alternativeName>
        <fullName evidence="5">ATP-AMP transphosphorylase</fullName>
    </alternativeName>
    <alternativeName>
        <fullName evidence="5">ATP:AMP phosphotransferase</fullName>
    </alternativeName>
    <alternativeName>
        <fullName evidence="5">Adenylate monophosphate kinase</fullName>
    </alternativeName>
</protein>
<feature type="domain" description="Adenylate kinase active site lid" evidence="8">
    <location>
        <begin position="123"/>
        <end position="158"/>
    </location>
</feature>
<dbReference type="CDD" id="cd01428">
    <property type="entry name" value="ADK"/>
    <property type="match status" value="1"/>
</dbReference>
<comment type="subunit">
    <text evidence="5 7">Monomer.</text>
</comment>
<dbReference type="Proteomes" id="UP000681340">
    <property type="component" value="Unassembled WGS sequence"/>
</dbReference>
<dbReference type="Gene3D" id="3.40.50.300">
    <property type="entry name" value="P-loop containing nucleotide triphosphate hydrolases"/>
    <property type="match status" value="1"/>
</dbReference>
<evidence type="ECO:0000256" key="4">
    <source>
        <dbReference type="ARBA" id="ARBA00022777"/>
    </source>
</evidence>
<comment type="subcellular location">
    <subcellularLocation>
        <location evidence="5 7">Cytoplasm</location>
    </subcellularLocation>
</comment>
<feature type="binding site" evidence="5">
    <location>
        <position position="123"/>
    </location>
    <ligand>
        <name>ATP</name>
        <dbReference type="ChEBI" id="CHEBI:30616"/>
    </ligand>
</feature>
<feature type="binding site" evidence="5">
    <location>
        <position position="146"/>
    </location>
    <ligand>
        <name>Zn(2+)</name>
        <dbReference type="ChEBI" id="CHEBI:29105"/>
        <note>structural</note>
    </ligand>
</feature>
<evidence type="ECO:0000256" key="2">
    <source>
        <dbReference type="ARBA" id="ARBA00022727"/>
    </source>
</evidence>
<feature type="binding site" evidence="5">
    <location>
        <position position="129"/>
    </location>
    <ligand>
        <name>Zn(2+)</name>
        <dbReference type="ChEBI" id="CHEBI:29105"/>
        <note>structural</note>
    </ligand>
</feature>
<evidence type="ECO:0000256" key="7">
    <source>
        <dbReference type="RuleBase" id="RU003331"/>
    </source>
</evidence>
<keyword evidence="5" id="KW-0963">Cytoplasm</keyword>
<feature type="binding site" evidence="5">
    <location>
        <begin position="11"/>
        <end position="16"/>
    </location>
    <ligand>
        <name>ATP</name>
        <dbReference type="ChEBI" id="CHEBI:30616"/>
    </ligand>
</feature>
<dbReference type="HAMAP" id="MF_00235">
    <property type="entry name" value="Adenylate_kinase_Adk"/>
    <property type="match status" value="1"/>
</dbReference>
<evidence type="ECO:0000259" key="8">
    <source>
        <dbReference type="Pfam" id="PF05191"/>
    </source>
</evidence>
<dbReference type="NCBIfam" id="TIGR01351">
    <property type="entry name" value="adk"/>
    <property type="match status" value="1"/>
</dbReference>
<dbReference type="Pfam" id="PF00406">
    <property type="entry name" value="ADK"/>
    <property type="match status" value="1"/>
</dbReference>
<dbReference type="PRINTS" id="PR00094">
    <property type="entry name" value="ADENYLTKNASE"/>
</dbReference>
<dbReference type="PROSITE" id="PS00113">
    <property type="entry name" value="ADENYLATE_KINASE"/>
    <property type="match status" value="1"/>
</dbReference>
<evidence type="ECO:0000256" key="6">
    <source>
        <dbReference type="RuleBase" id="RU003330"/>
    </source>
</evidence>
<dbReference type="RefSeq" id="WP_212992561.1">
    <property type="nucleotide sequence ID" value="NZ_BAABEA010000001.1"/>
</dbReference>
<dbReference type="SUPFAM" id="SSF52540">
    <property type="entry name" value="P-loop containing nucleoside triphosphate hydrolases"/>
    <property type="match status" value="1"/>
</dbReference>
<keyword evidence="2 5" id="KW-0545">Nucleotide biosynthesis</keyword>
<dbReference type="Pfam" id="PF05191">
    <property type="entry name" value="ADK_lid"/>
    <property type="match status" value="1"/>
</dbReference>
<feature type="binding site" evidence="5">
    <location>
        <position position="167"/>
    </location>
    <ligand>
        <name>AMP</name>
        <dbReference type="ChEBI" id="CHEBI:456215"/>
    </ligand>
</feature>
<keyword evidence="10" id="KW-1185">Reference proteome</keyword>
<feature type="region of interest" description="LID" evidence="5">
    <location>
        <begin position="122"/>
        <end position="159"/>
    </location>
</feature>
<comment type="caution">
    <text evidence="5">Lacks conserved residue(s) required for the propagation of feature annotation.</text>
</comment>
<keyword evidence="3 5" id="KW-0547">Nucleotide-binding</keyword>
<dbReference type="PANTHER" id="PTHR23359">
    <property type="entry name" value="NUCLEOTIDE KINASE"/>
    <property type="match status" value="1"/>
</dbReference>
<dbReference type="InterPro" id="IPR007862">
    <property type="entry name" value="Adenylate_kinase_lid-dom"/>
</dbReference>
<feature type="binding site" evidence="5">
    <location>
        <position position="126"/>
    </location>
    <ligand>
        <name>Zn(2+)</name>
        <dbReference type="ChEBI" id="CHEBI:29105"/>
        <note>structural</note>
    </ligand>
</feature>
<name>A0A919SRL6_9ACTN</name>
<keyword evidence="5" id="KW-0862">Zinc</keyword>
<feature type="binding site" evidence="5">
    <location>
        <begin position="58"/>
        <end position="60"/>
    </location>
    <ligand>
        <name>AMP</name>
        <dbReference type="ChEBI" id="CHEBI:456215"/>
    </ligand>
</feature>
<dbReference type="AlphaFoldDB" id="A0A919SRL6"/>
<dbReference type="InterPro" id="IPR033690">
    <property type="entry name" value="Adenylat_kinase_CS"/>
</dbReference>
<evidence type="ECO:0000313" key="10">
    <source>
        <dbReference type="Proteomes" id="UP000681340"/>
    </source>
</evidence>
<feature type="binding site" evidence="5">
    <location>
        <position position="195"/>
    </location>
    <ligand>
        <name>ATP</name>
        <dbReference type="ChEBI" id="CHEBI:30616"/>
    </ligand>
</feature>
<comment type="catalytic activity">
    <reaction evidence="5 7">
        <text>AMP + ATP = 2 ADP</text>
        <dbReference type="Rhea" id="RHEA:12973"/>
        <dbReference type="ChEBI" id="CHEBI:30616"/>
        <dbReference type="ChEBI" id="CHEBI:456215"/>
        <dbReference type="ChEBI" id="CHEBI:456216"/>
        <dbReference type="EC" id="2.7.4.3"/>
    </reaction>
</comment>
<feature type="binding site" evidence="5">
    <location>
        <position position="93"/>
    </location>
    <ligand>
        <name>AMP</name>
        <dbReference type="ChEBI" id="CHEBI:456215"/>
    </ligand>
</feature>
<evidence type="ECO:0000256" key="1">
    <source>
        <dbReference type="ARBA" id="ARBA00022679"/>
    </source>
</evidence>
<dbReference type="GO" id="GO:0005737">
    <property type="term" value="C:cytoplasm"/>
    <property type="evidence" value="ECO:0007669"/>
    <property type="project" value="UniProtKB-SubCell"/>
</dbReference>
<feature type="binding site" evidence="5">
    <location>
        <position position="156"/>
    </location>
    <ligand>
        <name>AMP</name>
        <dbReference type="ChEBI" id="CHEBI:456215"/>
    </ligand>
</feature>
<keyword evidence="5 7" id="KW-0067">ATP-binding</keyword>